<dbReference type="RefSeq" id="WP_182921965.1">
    <property type="nucleotide sequence ID" value="NZ_WNXD01000001.1"/>
</dbReference>
<dbReference type="Gene3D" id="3.30.420.250">
    <property type="match status" value="1"/>
</dbReference>
<dbReference type="EMBL" id="WNXD01000001">
    <property type="protein sequence ID" value="MBB2145314.1"/>
    <property type="molecule type" value="Genomic_DNA"/>
</dbReference>
<protein>
    <submittedName>
        <fullName evidence="1">DUF3822 family protein</fullName>
    </submittedName>
</protein>
<dbReference type="Proteomes" id="UP000601055">
    <property type="component" value="Unassembled WGS sequence"/>
</dbReference>
<dbReference type="CDD" id="cd24013">
    <property type="entry name" value="ASKHA_ATPase_BT3980-like"/>
    <property type="match status" value="1"/>
</dbReference>
<reference evidence="1" key="1">
    <citation type="submission" date="2019-11" db="EMBL/GenBank/DDBJ databases">
        <title>Description of Pedobacter sp. LMG 31464T.</title>
        <authorList>
            <person name="Carlier A."/>
            <person name="Qi S."/>
            <person name="Vandamme P."/>
        </authorList>
    </citation>
    <scope>NUCLEOTIDE SEQUENCE</scope>
    <source>
        <strain evidence="1">LMG 31464</strain>
    </source>
</reference>
<comment type="caution">
    <text evidence="1">The sequence shown here is derived from an EMBL/GenBank/DDBJ whole genome shotgun (WGS) entry which is preliminary data.</text>
</comment>
<evidence type="ECO:0000313" key="2">
    <source>
        <dbReference type="Proteomes" id="UP000601055"/>
    </source>
</evidence>
<name>A0A923E0H5_9SPHI</name>
<gene>
    <name evidence="1" type="ORF">GM921_07460</name>
</gene>
<dbReference type="AlphaFoldDB" id="A0A923E0H5"/>
<sequence>MNNNNSILLIDPTFDPATASACNLLVKVGLDSFSYAILNKETNQVSAVFDEQECENGAQKFAERLKTDSYLTLPYQDVKVAVHTQNAIAVPNDLYNEDSLNAHTQFFTEAPVGDLYTQTQHHFGFTTVFSLPKTTNETLTSFTDGKKYSQHAGLLALAEKINETALLLDFSVGSFNALYIQNQQVVFQQCYEIDNQDEFNYYVLLMINQLDINTKETNLQLSGIIHEGDDKYNCLLKYFSKADFIAASNNLDKQILDDMPAHYYSSLLALDQCV</sequence>
<evidence type="ECO:0000313" key="1">
    <source>
        <dbReference type="EMBL" id="MBB2145314.1"/>
    </source>
</evidence>
<keyword evidence="2" id="KW-1185">Reference proteome</keyword>
<organism evidence="1 2">
    <name type="scientific">Pedobacter planticolens</name>
    <dbReference type="NCBI Taxonomy" id="2679964"/>
    <lineage>
        <taxon>Bacteria</taxon>
        <taxon>Pseudomonadati</taxon>
        <taxon>Bacteroidota</taxon>
        <taxon>Sphingobacteriia</taxon>
        <taxon>Sphingobacteriales</taxon>
        <taxon>Sphingobacteriaceae</taxon>
        <taxon>Pedobacter</taxon>
    </lineage>
</organism>
<dbReference type="Pfam" id="PF12864">
    <property type="entry name" value="DUF3822"/>
    <property type="match status" value="1"/>
</dbReference>
<accession>A0A923E0H5</accession>
<dbReference type="Gene3D" id="3.30.420.260">
    <property type="match status" value="1"/>
</dbReference>
<proteinExistence type="predicted"/>
<dbReference type="InterPro" id="IPR024213">
    <property type="entry name" value="DUF3822"/>
</dbReference>